<proteinExistence type="inferred from homology"/>
<dbReference type="InterPro" id="IPR017853">
    <property type="entry name" value="GH"/>
</dbReference>
<sequence length="490" mass="54447">MASFKPIRATDAIHVEGKHLYKSDGTPFIVKGIAFPTPPENMGAQQNYGYDAKAWLAILHQLRSLGLEFNTVRLYRLHPSVNYSEFFHGAADLGVYVIVPLTAAEGPGVLDRKLAAPSCYKRKLFVYGARAVREYLHHPNVLAGMVGNEVMNDEKAWLAAPCIRAYARDLKVFMDTMVDEGVAERTLPLIYAAQDSAIIGGATVDKDEVMRLTVDYLSCAEEGKRVAVVDVTGEDSSSSEEFDSFSDNKFGQSPIDIYGVNIESWCSSTQDFFLNPDGTPGSYYSLWEALRNISIPIIFSEMGCPHSQFDKDDLERKTKEGTRDWAQIPIVLDDMADSWSGFIAYTYDGPKDFNMFSGGPWDGKKTLTPTKDFENFKHQLHQMSNFKSNSSKLGDADYLPSQCNDVETELMSCCDVRLFSDNKMPSYSTMVDARTGRVVHNNMWLTTVPFLVALGATALIHRRSQSKKDLMVGISLLNGSSSNSGYKSIS</sequence>
<dbReference type="Gene3D" id="3.20.20.80">
    <property type="entry name" value="Glycosidases"/>
    <property type="match status" value="1"/>
</dbReference>
<evidence type="ECO:0000256" key="1">
    <source>
        <dbReference type="ARBA" id="ARBA00007528"/>
    </source>
</evidence>
<evidence type="ECO:0000313" key="6">
    <source>
        <dbReference type="Proteomes" id="UP001530400"/>
    </source>
</evidence>
<evidence type="ECO:0000256" key="3">
    <source>
        <dbReference type="ARBA" id="ARBA00023157"/>
    </source>
</evidence>
<evidence type="ECO:0000256" key="2">
    <source>
        <dbReference type="ARBA" id="ARBA00022729"/>
    </source>
</evidence>
<evidence type="ECO:0000256" key="4">
    <source>
        <dbReference type="ARBA" id="ARBA00023180"/>
    </source>
</evidence>
<name>A0ABD3MPH9_9STRA</name>
<dbReference type="PANTHER" id="PTHR31468">
    <property type="entry name" value="1,3-BETA-GLUCANOSYLTRANSFERASE GAS1"/>
    <property type="match status" value="1"/>
</dbReference>
<comment type="similarity">
    <text evidence="1">Belongs to the glycosyl hydrolase 72 family.</text>
</comment>
<dbReference type="Proteomes" id="UP001530400">
    <property type="component" value="Unassembled WGS sequence"/>
</dbReference>
<keyword evidence="3" id="KW-1015">Disulfide bond</keyword>
<comment type="caution">
    <text evidence="5">The sequence shown here is derived from an EMBL/GenBank/DDBJ whole genome shotgun (WGS) entry which is preliminary data.</text>
</comment>
<dbReference type="Pfam" id="PF03198">
    <property type="entry name" value="Glyco_hydro_72"/>
    <property type="match status" value="1"/>
</dbReference>
<organism evidence="5 6">
    <name type="scientific">Cyclotella atomus</name>
    <dbReference type="NCBI Taxonomy" id="382360"/>
    <lineage>
        <taxon>Eukaryota</taxon>
        <taxon>Sar</taxon>
        <taxon>Stramenopiles</taxon>
        <taxon>Ochrophyta</taxon>
        <taxon>Bacillariophyta</taxon>
        <taxon>Coscinodiscophyceae</taxon>
        <taxon>Thalassiosirophycidae</taxon>
        <taxon>Stephanodiscales</taxon>
        <taxon>Stephanodiscaceae</taxon>
        <taxon>Cyclotella</taxon>
    </lineage>
</organism>
<dbReference type="SUPFAM" id="SSF51445">
    <property type="entry name" value="(Trans)glycosidases"/>
    <property type="match status" value="1"/>
</dbReference>
<dbReference type="EMBL" id="JALLPJ020001394">
    <property type="protein sequence ID" value="KAL3765910.1"/>
    <property type="molecule type" value="Genomic_DNA"/>
</dbReference>
<keyword evidence="2" id="KW-0732">Signal</keyword>
<gene>
    <name evidence="5" type="ORF">ACHAWO_007597</name>
</gene>
<evidence type="ECO:0000313" key="5">
    <source>
        <dbReference type="EMBL" id="KAL3765910.1"/>
    </source>
</evidence>
<protein>
    <recommendedName>
        <fullName evidence="7">Glycoside hydrolase family 5 domain-containing protein</fullName>
    </recommendedName>
</protein>
<keyword evidence="6" id="KW-1185">Reference proteome</keyword>
<dbReference type="InterPro" id="IPR004886">
    <property type="entry name" value="Glucanosyltransferase"/>
</dbReference>
<reference evidence="5 6" key="1">
    <citation type="submission" date="2024-10" db="EMBL/GenBank/DDBJ databases">
        <title>Updated reference genomes for cyclostephanoid diatoms.</title>
        <authorList>
            <person name="Roberts W.R."/>
            <person name="Alverson A.J."/>
        </authorList>
    </citation>
    <scope>NUCLEOTIDE SEQUENCE [LARGE SCALE GENOMIC DNA]</scope>
    <source>
        <strain evidence="5 6">AJA010-31</strain>
    </source>
</reference>
<accession>A0ABD3MPH9</accession>
<keyword evidence="4" id="KW-0325">Glycoprotein</keyword>
<evidence type="ECO:0008006" key="7">
    <source>
        <dbReference type="Google" id="ProtNLM"/>
    </source>
</evidence>
<dbReference type="PANTHER" id="PTHR31468:SF2">
    <property type="entry name" value="1,3-BETA-GLUCANOSYLTRANSFERASE GAS1"/>
    <property type="match status" value="1"/>
</dbReference>
<dbReference type="AlphaFoldDB" id="A0ABD3MPH9"/>